<accession>A0A2V4N2M2</accession>
<dbReference type="EMBL" id="PYBW01000053">
    <property type="protein sequence ID" value="PYC78086.1"/>
    <property type="molecule type" value="Genomic_DNA"/>
</dbReference>
<dbReference type="AlphaFoldDB" id="A0A2V4N2M2"/>
<name>A0A2V4N2M2_9ACTN</name>
<evidence type="ECO:0000313" key="2">
    <source>
        <dbReference type="EMBL" id="PYC78086.1"/>
    </source>
</evidence>
<keyword evidence="1" id="KW-0812">Transmembrane</keyword>
<sequence>MKRHRFDVFSFLAGTLFTVLGVLYLTASLSGFSVNGRIVLPVTFIVLGAAGLIGAVTAFSRRDRGPGQRPGPD</sequence>
<feature type="transmembrane region" description="Helical" evidence="1">
    <location>
        <begin position="7"/>
        <end position="26"/>
    </location>
</feature>
<feature type="transmembrane region" description="Helical" evidence="1">
    <location>
        <begin position="38"/>
        <end position="59"/>
    </location>
</feature>
<dbReference type="Proteomes" id="UP000248039">
    <property type="component" value="Unassembled WGS sequence"/>
</dbReference>
<dbReference type="OrthoDB" id="3855593at2"/>
<gene>
    <name evidence="2" type="ORF">C7C46_17305</name>
</gene>
<organism evidence="2 3">
    <name type="scientific">Streptomyces tateyamensis</name>
    <dbReference type="NCBI Taxonomy" id="565073"/>
    <lineage>
        <taxon>Bacteria</taxon>
        <taxon>Bacillati</taxon>
        <taxon>Actinomycetota</taxon>
        <taxon>Actinomycetes</taxon>
        <taxon>Kitasatosporales</taxon>
        <taxon>Streptomycetaceae</taxon>
        <taxon>Streptomyces</taxon>
    </lineage>
</organism>
<comment type="caution">
    <text evidence="2">The sequence shown here is derived from an EMBL/GenBank/DDBJ whole genome shotgun (WGS) entry which is preliminary data.</text>
</comment>
<protein>
    <submittedName>
        <fullName evidence="2">Uncharacterized protein</fullName>
    </submittedName>
</protein>
<reference evidence="2 3" key="1">
    <citation type="submission" date="2018-03" db="EMBL/GenBank/DDBJ databases">
        <title>Bioinformatic expansion and discovery of thiopeptide antibiotics.</title>
        <authorList>
            <person name="Schwalen C.J."/>
            <person name="Hudson G.A."/>
            <person name="Mitchell D.A."/>
        </authorList>
    </citation>
    <scope>NUCLEOTIDE SEQUENCE [LARGE SCALE GENOMIC DNA]</scope>
    <source>
        <strain evidence="2 3">ATCC 21389</strain>
    </source>
</reference>
<evidence type="ECO:0000313" key="3">
    <source>
        <dbReference type="Proteomes" id="UP000248039"/>
    </source>
</evidence>
<proteinExistence type="predicted"/>
<keyword evidence="1" id="KW-0472">Membrane</keyword>
<evidence type="ECO:0000256" key="1">
    <source>
        <dbReference type="SAM" id="Phobius"/>
    </source>
</evidence>
<keyword evidence="1" id="KW-1133">Transmembrane helix</keyword>
<keyword evidence="3" id="KW-1185">Reference proteome</keyword>
<dbReference type="RefSeq" id="WP_110670611.1">
    <property type="nucleotide sequence ID" value="NZ_PYBW01000053.1"/>
</dbReference>